<keyword evidence="1" id="KW-0808">Transferase</keyword>
<comment type="caution">
    <text evidence="1">The sequence shown here is derived from an EMBL/GenBank/DDBJ whole genome shotgun (WGS) entry which is preliminary data.</text>
</comment>
<proteinExistence type="predicted"/>
<reference evidence="1" key="1">
    <citation type="journal article" date="2020" name="Stud. Mycol.">
        <title>101 Dothideomycetes genomes: a test case for predicting lifestyles and emergence of pathogens.</title>
        <authorList>
            <person name="Haridas S."/>
            <person name="Albert R."/>
            <person name="Binder M."/>
            <person name="Bloem J."/>
            <person name="Labutti K."/>
            <person name="Salamov A."/>
            <person name="Andreopoulos B."/>
            <person name="Baker S."/>
            <person name="Barry K."/>
            <person name="Bills G."/>
            <person name="Bluhm B."/>
            <person name="Cannon C."/>
            <person name="Castanera R."/>
            <person name="Culley D."/>
            <person name="Daum C."/>
            <person name="Ezra D."/>
            <person name="Gonzalez J."/>
            <person name="Henrissat B."/>
            <person name="Kuo A."/>
            <person name="Liang C."/>
            <person name="Lipzen A."/>
            <person name="Lutzoni F."/>
            <person name="Magnuson J."/>
            <person name="Mondo S."/>
            <person name="Nolan M."/>
            <person name="Ohm R."/>
            <person name="Pangilinan J."/>
            <person name="Park H.-J."/>
            <person name="Ramirez L."/>
            <person name="Alfaro M."/>
            <person name="Sun H."/>
            <person name="Tritt A."/>
            <person name="Yoshinaga Y."/>
            <person name="Zwiers L.-H."/>
            <person name="Turgeon B."/>
            <person name="Goodwin S."/>
            <person name="Spatafora J."/>
            <person name="Crous P."/>
            <person name="Grigoriev I."/>
        </authorList>
    </citation>
    <scope>NUCLEOTIDE SEQUENCE</scope>
    <source>
        <strain evidence="1">ATCC 200398</strain>
    </source>
</reference>
<name>A0ACB6R5U7_9PLEO</name>
<gene>
    <name evidence="1" type="ORF">BDR25DRAFT_110519</name>
</gene>
<keyword evidence="1" id="KW-0328">Glycosyltransferase</keyword>
<dbReference type="Proteomes" id="UP000799755">
    <property type="component" value="Unassembled WGS sequence"/>
</dbReference>
<evidence type="ECO:0000313" key="2">
    <source>
        <dbReference type="Proteomes" id="UP000799755"/>
    </source>
</evidence>
<dbReference type="EMBL" id="MU003497">
    <property type="protein sequence ID" value="KAF2474624.1"/>
    <property type="molecule type" value="Genomic_DNA"/>
</dbReference>
<organism evidence="1 2">
    <name type="scientific">Lindgomyces ingoldianus</name>
    <dbReference type="NCBI Taxonomy" id="673940"/>
    <lineage>
        <taxon>Eukaryota</taxon>
        <taxon>Fungi</taxon>
        <taxon>Dikarya</taxon>
        <taxon>Ascomycota</taxon>
        <taxon>Pezizomycotina</taxon>
        <taxon>Dothideomycetes</taxon>
        <taxon>Pleosporomycetidae</taxon>
        <taxon>Pleosporales</taxon>
        <taxon>Lindgomycetaceae</taxon>
        <taxon>Lindgomyces</taxon>
    </lineage>
</organism>
<accession>A0ACB6R5U7</accession>
<evidence type="ECO:0000313" key="1">
    <source>
        <dbReference type="EMBL" id="KAF2474624.1"/>
    </source>
</evidence>
<protein>
    <submittedName>
        <fullName evidence="1">ATP phosphoribosyltransferase</fullName>
    </submittedName>
</protein>
<sequence>MEHANGVNGVNGVAHKHTRSMSRSLPFLTDILGNSLNDRLLFAVPKKGRLNQACLDLLHGSDIQFHRHSRLDIALVKNLPLALIFLPAADIPTFVGEGRVDLGITGRDQVAEHECLAPPTATTGVEEVLDLDFGKCALQVQVPQKGDLTRPEDLIGKNVVTSFTNLTEQYFRKLEALQSGETLNGDANGQIKLMTKIKYVGGSVEAACALGVADGIVDLVESGETMRAAGLKAISTVIDSSAILIKSKHPSDPRLVELIASRIRGVITAQKYVLCTYNIERPKLDAACKITPGKRAPTINSLEEEGWVAVSAMVERKRIAVAMDELTAVGACDILVMKIENSRTIP</sequence>
<keyword evidence="2" id="KW-1185">Reference proteome</keyword>